<reference evidence="1" key="1">
    <citation type="submission" date="2016-12" db="EMBL/GenBank/DDBJ databases">
        <title>The genomes of Aspergillus section Nigri reveals drivers in fungal speciation.</title>
        <authorList>
            <consortium name="DOE Joint Genome Institute"/>
            <person name="Vesth T.C."/>
            <person name="Nybo J."/>
            <person name="Theobald S."/>
            <person name="Brandl J."/>
            <person name="Frisvad J.C."/>
            <person name="Nielsen K.F."/>
            <person name="Lyhne E.K."/>
            <person name="Kogle M.E."/>
            <person name="Kuo A."/>
            <person name="Riley R."/>
            <person name="Clum A."/>
            <person name="Nolan M."/>
            <person name="Lipzen A."/>
            <person name="Salamov A."/>
            <person name="Henrissat B."/>
            <person name="Wiebenga A."/>
            <person name="De vries R.P."/>
            <person name="Grigoriev I.V."/>
            <person name="Mortensen U.H."/>
            <person name="Andersen M.R."/>
            <person name="Baker S.E."/>
        </authorList>
    </citation>
    <scope>NUCLEOTIDE SEQUENCE</scope>
    <source>
        <strain evidence="1">IBT 28561</strain>
    </source>
</reference>
<dbReference type="RefSeq" id="XP_024694493.1">
    <property type="nucleotide sequence ID" value="XM_024841801.1"/>
</dbReference>
<dbReference type="Proteomes" id="UP000234254">
    <property type="component" value="Unassembled WGS sequence"/>
</dbReference>
<dbReference type="AlphaFoldDB" id="A0A2I1D7P3"/>
<organism evidence="1 2">
    <name type="scientific">Aspergillus campestris (strain IBT 28561)</name>
    <dbReference type="NCBI Taxonomy" id="1392248"/>
    <lineage>
        <taxon>Eukaryota</taxon>
        <taxon>Fungi</taxon>
        <taxon>Dikarya</taxon>
        <taxon>Ascomycota</taxon>
        <taxon>Pezizomycotina</taxon>
        <taxon>Eurotiomycetes</taxon>
        <taxon>Eurotiomycetidae</taxon>
        <taxon>Eurotiales</taxon>
        <taxon>Aspergillaceae</taxon>
        <taxon>Aspergillus</taxon>
        <taxon>Aspergillus subgen. Circumdati</taxon>
    </lineage>
</organism>
<gene>
    <name evidence="1" type="ORF">P168DRAFT_341498</name>
</gene>
<dbReference type="OrthoDB" id="4414610at2759"/>
<dbReference type="EMBL" id="MSFM01000004">
    <property type="protein sequence ID" value="PKY05899.1"/>
    <property type="molecule type" value="Genomic_DNA"/>
</dbReference>
<keyword evidence="2" id="KW-1185">Reference proteome</keyword>
<protein>
    <submittedName>
        <fullName evidence="1">Uncharacterized protein</fullName>
    </submittedName>
</protein>
<proteinExistence type="predicted"/>
<dbReference type="GeneID" id="36549330"/>
<comment type="caution">
    <text evidence="1">The sequence shown here is derived from an EMBL/GenBank/DDBJ whole genome shotgun (WGS) entry which is preliminary data.</text>
</comment>
<evidence type="ECO:0000313" key="2">
    <source>
        <dbReference type="Proteomes" id="UP000234254"/>
    </source>
</evidence>
<name>A0A2I1D7P3_ASPC2</name>
<dbReference type="VEuPathDB" id="FungiDB:P168DRAFT_341498"/>
<sequence>MLRHGVMLDFEKHSNSGMELRTIPDVLVEDGMRERCLTIASRGPSYGDRVFRLSARGRDISRIFIEVSHTDVALVKRNEDETDQSRNGSFGATSLRVPPTKLKELILPNEFQIGFTVYTNNPFAGYFEGTCRPHSNCAS</sequence>
<evidence type="ECO:0000313" key="1">
    <source>
        <dbReference type="EMBL" id="PKY05899.1"/>
    </source>
</evidence>
<accession>A0A2I1D7P3</accession>